<dbReference type="OrthoDB" id="1116096at2"/>
<name>A0A238UE02_9FLAO</name>
<keyword evidence="1" id="KW-1133">Transmembrane helix</keyword>
<feature type="transmembrane region" description="Helical" evidence="1">
    <location>
        <begin position="6"/>
        <end position="22"/>
    </location>
</feature>
<proteinExistence type="predicted"/>
<keyword evidence="1" id="KW-0812">Transmembrane</keyword>
<dbReference type="KEGG" id="tje:TJEJU_3799"/>
<dbReference type="RefSeq" id="WP_095074583.1">
    <property type="nucleotide sequence ID" value="NZ_LT899436.1"/>
</dbReference>
<organism evidence="2 3">
    <name type="scientific">Tenacibaculum jejuense</name>
    <dbReference type="NCBI Taxonomy" id="584609"/>
    <lineage>
        <taxon>Bacteria</taxon>
        <taxon>Pseudomonadati</taxon>
        <taxon>Bacteroidota</taxon>
        <taxon>Flavobacteriia</taxon>
        <taxon>Flavobacteriales</taxon>
        <taxon>Flavobacteriaceae</taxon>
        <taxon>Tenacibaculum</taxon>
    </lineage>
</organism>
<sequence>MYIVFIIIITFGSVIFLANYYSSKKVLIRKLKEIPNASVNNLKTNQLTKITGKALHINEPLIAPFSKRKCVFYRIKIEQKKHNGNTPTWVTVAKEEKIQPFFLMKNGEYVMVQPSQDLKNFKAHLVVDKKHSTSTFNGASPEFQKLLDRYHIKSKAFLGFNKSLRYKEAIVEINEEITVAGIGKWKNLNEPIEGYTYSKIATLESNDNQKLLITDLPKERINKK</sequence>
<dbReference type="AlphaFoldDB" id="A0A238UE02"/>
<keyword evidence="1" id="KW-0472">Membrane</keyword>
<keyword evidence="2" id="KW-0436">Ligase</keyword>
<reference evidence="2 3" key="1">
    <citation type="submission" date="2017-07" db="EMBL/GenBank/DDBJ databases">
        <authorList>
            <person name="Sun Z.S."/>
            <person name="Albrecht U."/>
            <person name="Echele G."/>
            <person name="Lee C.C."/>
        </authorList>
    </citation>
    <scope>NUCLEOTIDE SEQUENCE [LARGE SCALE GENOMIC DNA]</scope>
    <source>
        <strain evidence="3">type strain: KCTC 22618</strain>
    </source>
</reference>
<keyword evidence="2" id="KW-0030">Aminoacyl-tRNA synthetase</keyword>
<gene>
    <name evidence="2" type="ORF">TJEJU_3799</name>
</gene>
<dbReference type="Proteomes" id="UP000215214">
    <property type="component" value="Chromosome TJEJU"/>
</dbReference>
<protein>
    <submittedName>
        <fullName evidence="2">Aspartyl-tRNA synthetase</fullName>
    </submittedName>
</protein>
<evidence type="ECO:0000313" key="2">
    <source>
        <dbReference type="EMBL" id="SNR17433.1"/>
    </source>
</evidence>
<dbReference type="GO" id="GO:0004812">
    <property type="term" value="F:aminoacyl-tRNA ligase activity"/>
    <property type="evidence" value="ECO:0007669"/>
    <property type="project" value="UniProtKB-KW"/>
</dbReference>
<dbReference type="EMBL" id="LT899436">
    <property type="protein sequence ID" value="SNR17433.1"/>
    <property type="molecule type" value="Genomic_DNA"/>
</dbReference>
<evidence type="ECO:0000256" key="1">
    <source>
        <dbReference type="SAM" id="Phobius"/>
    </source>
</evidence>
<accession>A0A238UE02</accession>
<keyword evidence="3" id="KW-1185">Reference proteome</keyword>
<evidence type="ECO:0000313" key="3">
    <source>
        <dbReference type="Proteomes" id="UP000215214"/>
    </source>
</evidence>